<dbReference type="SUPFAM" id="SSF56796">
    <property type="entry name" value="Dehydroquinate synthase-like"/>
    <property type="match status" value="1"/>
</dbReference>
<dbReference type="RefSeq" id="WP_128565401.1">
    <property type="nucleotide sequence ID" value="NZ_BPQH01000022.1"/>
</dbReference>
<evidence type="ECO:0000256" key="1">
    <source>
        <dbReference type="ARBA" id="ARBA00001962"/>
    </source>
</evidence>
<evidence type="ECO:0000313" key="8">
    <source>
        <dbReference type="Proteomes" id="UP001055167"/>
    </source>
</evidence>
<proteinExistence type="inferred from homology"/>
<dbReference type="EMBL" id="BPQH01000022">
    <property type="protein sequence ID" value="GJD52868.1"/>
    <property type="molecule type" value="Genomic_DNA"/>
</dbReference>
<dbReference type="PROSITE" id="PS00913">
    <property type="entry name" value="ADH_IRON_1"/>
    <property type="match status" value="1"/>
</dbReference>
<dbReference type="Pfam" id="PF25137">
    <property type="entry name" value="ADH_Fe_C"/>
    <property type="match status" value="1"/>
</dbReference>
<comment type="caution">
    <text evidence="7">The sequence shown here is derived from an EMBL/GenBank/DDBJ whole genome shotgun (WGS) entry which is preliminary data.</text>
</comment>
<organism evidence="7 8">
    <name type="scientific">Methylobacterium crusticola</name>
    <dbReference type="NCBI Taxonomy" id="1697972"/>
    <lineage>
        <taxon>Bacteria</taxon>
        <taxon>Pseudomonadati</taxon>
        <taxon>Pseudomonadota</taxon>
        <taxon>Alphaproteobacteria</taxon>
        <taxon>Hyphomicrobiales</taxon>
        <taxon>Methylobacteriaceae</taxon>
        <taxon>Methylobacterium</taxon>
    </lineage>
</organism>
<dbReference type="PANTHER" id="PTHR11496">
    <property type="entry name" value="ALCOHOL DEHYDROGENASE"/>
    <property type="match status" value="1"/>
</dbReference>
<keyword evidence="4" id="KW-0520">NAD</keyword>
<dbReference type="PANTHER" id="PTHR11496:SF102">
    <property type="entry name" value="ALCOHOL DEHYDROGENASE 4"/>
    <property type="match status" value="1"/>
</dbReference>
<dbReference type="Gene3D" id="1.20.1090.10">
    <property type="entry name" value="Dehydroquinate synthase-like - alpha domain"/>
    <property type="match status" value="1"/>
</dbReference>
<reference evidence="7" key="1">
    <citation type="journal article" date="2021" name="Front. Microbiol.">
        <title>Comprehensive Comparative Genomics and Phenotyping of Methylobacterium Species.</title>
        <authorList>
            <person name="Alessa O."/>
            <person name="Ogura Y."/>
            <person name="Fujitani Y."/>
            <person name="Takami H."/>
            <person name="Hayashi T."/>
            <person name="Sahin N."/>
            <person name="Tani A."/>
        </authorList>
    </citation>
    <scope>NUCLEOTIDE SEQUENCE</scope>
    <source>
        <strain evidence="7">KCTC 52305</strain>
    </source>
</reference>
<dbReference type="Proteomes" id="UP001055167">
    <property type="component" value="Unassembled WGS sequence"/>
</dbReference>
<dbReference type="Pfam" id="PF00465">
    <property type="entry name" value="Fe-ADH"/>
    <property type="match status" value="1"/>
</dbReference>
<feature type="domain" description="Alcohol dehydrogenase iron-type/glycerol dehydrogenase GldA" evidence="5">
    <location>
        <begin position="8"/>
        <end position="177"/>
    </location>
</feature>
<dbReference type="Gene3D" id="3.40.50.1970">
    <property type="match status" value="1"/>
</dbReference>
<protein>
    <submittedName>
        <fullName evidence="7">1,3-propanediol dehydrogenase</fullName>
    </submittedName>
</protein>
<accession>A0ABQ4R575</accession>
<dbReference type="CDD" id="cd14861">
    <property type="entry name" value="Fe-ADH-like"/>
    <property type="match status" value="1"/>
</dbReference>
<comment type="cofactor">
    <cofactor evidence="1">
        <name>Fe cation</name>
        <dbReference type="ChEBI" id="CHEBI:24875"/>
    </cofactor>
</comment>
<reference evidence="7" key="2">
    <citation type="submission" date="2021-08" db="EMBL/GenBank/DDBJ databases">
        <authorList>
            <person name="Tani A."/>
            <person name="Ola A."/>
            <person name="Ogura Y."/>
            <person name="Katsura K."/>
            <person name="Hayashi T."/>
        </authorList>
    </citation>
    <scope>NUCLEOTIDE SEQUENCE</scope>
    <source>
        <strain evidence="7">KCTC 52305</strain>
    </source>
</reference>
<feature type="domain" description="Fe-containing alcohol dehydrogenase-like C-terminal" evidence="6">
    <location>
        <begin position="188"/>
        <end position="376"/>
    </location>
</feature>
<evidence type="ECO:0000256" key="2">
    <source>
        <dbReference type="ARBA" id="ARBA00007358"/>
    </source>
</evidence>
<dbReference type="InterPro" id="IPR001670">
    <property type="entry name" value="ADH_Fe/GldA"/>
</dbReference>
<keyword evidence="3" id="KW-0560">Oxidoreductase</keyword>
<evidence type="ECO:0000259" key="5">
    <source>
        <dbReference type="Pfam" id="PF00465"/>
    </source>
</evidence>
<dbReference type="InterPro" id="IPR039697">
    <property type="entry name" value="Alcohol_dehydrogenase_Fe"/>
</dbReference>
<evidence type="ECO:0000256" key="3">
    <source>
        <dbReference type="ARBA" id="ARBA00023002"/>
    </source>
</evidence>
<dbReference type="InterPro" id="IPR018211">
    <property type="entry name" value="ADH_Fe_CS"/>
</dbReference>
<sequence length="389" mass="40473">MSLITYLTRIQFERGAIRLIAEELALLGAARPLIVTDRGVVAAGLIDRIREAAGLPAGTPVFAETPENPTEAAVLAARDRFRAEGCDAVLAVGGGSPLDLAKGVALLVTHEEPLSRYAAILGGLPRIRPDQPPVLAVPTTAGTGSEVGRAALITLADGRKLGFIAPSLIPNVAICDPDLTLGLPPGLTAATGMDAVTHCIETYLSPRHNPPAEAIALDGLSRAMRALRRAVRDGGDVEAREDMMMAALEGGMTFQKGLGAVHSMSHALGGHKTKRLHHGTLNAVILPHVLRFNAPACAGKYAALRTAMGLPEGADVADAIDALNRDLGLPRDLAVMGVTEEECEALVPWAVEDHSTATNGRPVGPEEIRALFRAALGAGEAGARSHARA</sequence>
<keyword evidence="8" id="KW-1185">Reference proteome</keyword>
<evidence type="ECO:0000259" key="6">
    <source>
        <dbReference type="Pfam" id="PF25137"/>
    </source>
</evidence>
<comment type="similarity">
    <text evidence="2">Belongs to the iron-containing alcohol dehydrogenase family.</text>
</comment>
<gene>
    <name evidence="7" type="primary">dhaT</name>
    <name evidence="7" type="ORF">OPKNFCMD_5635</name>
</gene>
<name>A0ABQ4R575_9HYPH</name>
<evidence type="ECO:0000313" key="7">
    <source>
        <dbReference type="EMBL" id="GJD52868.1"/>
    </source>
</evidence>
<evidence type="ECO:0000256" key="4">
    <source>
        <dbReference type="ARBA" id="ARBA00023027"/>
    </source>
</evidence>
<dbReference type="InterPro" id="IPR056798">
    <property type="entry name" value="ADH_Fe_C"/>
</dbReference>